<reference evidence="2" key="1">
    <citation type="journal article" date="2017" name="Cell">
        <title>Insights into land plant evolution garnered from the Marchantia polymorpha genome.</title>
        <authorList>
            <person name="Bowman J.L."/>
            <person name="Kohchi T."/>
            <person name="Yamato K.T."/>
            <person name="Jenkins J."/>
            <person name="Shu S."/>
            <person name="Ishizaki K."/>
            <person name="Yamaoka S."/>
            <person name="Nishihama R."/>
            <person name="Nakamura Y."/>
            <person name="Berger F."/>
            <person name="Adam C."/>
            <person name="Aki S.S."/>
            <person name="Althoff F."/>
            <person name="Araki T."/>
            <person name="Arteaga-Vazquez M.A."/>
            <person name="Balasubrmanian S."/>
            <person name="Barry K."/>
            <person name="Bauer D."/>
            <person name="Boehm C.R."/>
            <person name="Briginshaw L."/>
            <person name="Caballero-Perez J."/>
            <person name="Catarino B."/>
            <person name="Chen F."/>
            <person name="Chiyoda S."/>
            <person name="Chovatia M."/>
            <person name="Davies K.M."/>
            <person name="Delmans M."/>
            <person name="Demura T."/>
            <person name="Dierschke T."/>
            <person name="Dolan L."/>
            <person name="Dorantes-Acosta A.E."/>
            <person name="Eklund D.M."/>
            <person name="Florent S.N."/>
            <person name="Flores-Sandoval E."/>
            <person name="Fujiyama A."/>
            <person name="Fukuzawa H."/>
            <person name="Galik B."/>
            <person name="Grimanelli D."/>
            <person name="Grimwood J."/>
            <person name="Grossniklaus U."/>
            <person name="Hamada T."/>
            <person name="Haseloff J."/>
            <person name="Hetherington A.J."/>
            <person name="Higo A."/>
            <person name="Hirakawa Y."/>
            <person name="Hundley H.N."/>
            <person name="Ikeda Y."/>
            <person name="Inoue K."/>
            <person name="Inoue S.I."/>
            <person name="Ishida S."/>
            <person name="Jia Q."/>
            <person name="Kakita M."/>
            <person name="Kanazawa T."/>
            <person name="Kawai Y."/>
            <person name="Kawashima T."/>
            <person name="Kennedy M."/>
            <person name="Kinose K."/>
            <person name="Kinoshita T."/>
            <person name="Kohara Y."/>
            <person name="Koide E."/>
            <person name="Komatsu K."/>
            <person name="Kopischke S."/>
            <person name="Kubo M."/>
            <person name="Kyozuka J."/>
            <person name="Lagercrantz U."/>
            <person name="Lin S.S."/>
            <person name="Lindquist E."/>
            <person name="Lipzen A.M."/>
            <person name="Lu C.W."/>
            <person name="De Luna E."/>
            <person name="Martienssen R.A."/>
            <person name="Minamino N."/>
            <person name="Mizutani M."/>
            <person name="Mizutani M."/>
            <person name="Mochizuki N."/>
            <person name="Monte I."/>
            <person name="Mosher R."/>
            <person name="Nagasaki H."/>
            <person name="Nakagami H."/>
            <person name="Naramoto S."/>
            <person name="Nishitani K."/>
            <person name="Ohtani M."/>
            <person name="Okamoto T."/>
            <person name="Okumura M."/>
            <person name="Phillips J."/>
            <person name="Pollak B."/>
            <person name="Reinders A."/>
            <person name="Rovekamp M."/>
            <person name="Sano R."/>
            <person name="Sawa S."/>
            <person name="Schmid M.W."/>
            <person name="Shirakawa M."/>
            <person name="Solano R."/>
            <person name="Spunde A."/>
            <person name="Suetsugu N."/>
            <person name="Sugano S."/>
            <person name="Sugiyama A."/>
            <person name="Sun R."/>
            <person name="Suzuki Y."/>
            <person name="Takenaka M."/>
            <person name="Takezawa D."/>
            <person name="Tomogane H."/>
            <person name="Tsuzuki M."/>
            <person name="Ueda T."/>
            <person name="Umeda M."/>
            <person name="Ward J.M."/>
            <person name="Watanabe Y."/>
            <person name="Yazaki K."/>
            <person name="Yokoyama R."/>
            <person name="Yoshitake Y."/>
            <person name="Yotsui I."/>
            <person name="Zachgo S."/>
            <person name="Schmutz J."/>
        </authorList>
    </citation>
    <scope>NUCLEOTIDE SEQUENCE [LARGE SCALE GENOMIC DNA]</scope>
    <source>
        <strain evidence="2">Tak-1</strain>
    </source>
</reference>
<gene>
    <name evidence="1" type="ORF">MARPO_0011s0192</name>
</gene>
<dbReference type="Proteomes" id="UP000244005">
    <property type="component" value="Unassembled WGS sequence"/>
</dbReference>
<evidence type="ECO:0000313" key="1">
    <source>
        <dbReference type="EMBL" id="PTQ46535.1"/>
    </source>
</evidence>
<organism evidence="1 2">
    <name type="scientific">Marchantia polymorpha</name>
    <name type="common">Common liverwort</name>
    <name type="synonym">Marchantia aquatica</name>
    <dbReference type="NCBI Taxonomy" id="3197"/>
    <lineage>
        <taxon>Eukaryota</taxon>
        <taxon>Viridiplantae</taxon>
        <taxon>Streptophyta</taxon>
        <taxon>Embryophyta</taxon>
        <taxon>Marchantiophyta</taxon>
        <taxon>Marchantiopsida</taxon>
        <taxon>Marchantiidae</taxon>
        <taxon>Marchantiales</taxon>
        <taxon>Marchantiaceae</taxon>
        <taxon>Marchantia</taxon>
    </lineage>
</organism>
<keyword evidence="2" id="KW-1185">Reference proteome</keyword>
<name>A0A2R6XK84_MARPO</name>
<proteinExistence type="predicted"/>
<dbReference type="OrthoDB" id="10067222at2759"/>
<evidence type="ECO:0000313" key="2">
    <source>
        <dbReference type="Proteomes" id="UP000244005"/>
    </source>
</evidence>
<protein>
    <submittedName>
        <fullName evidence="1">Uncharacterized protein</fullName>
    </submittedName>
</protein>
<dbReference type="EMBL" id="KZ772683">
    <property type="protein sequence ID" value="PTQ46535.1"/>
    <property type="molecule type" value="Genomic_DNA"/>
</dbReference>
<accession>A0A2R6XK84</accession>
<sequence>MAGDRTSASTLKAQSGKKLREEVLCRRLKTEEVECAASSMDFDLEAFSHNPTHGSFHSLPFQPNAITNEADRRFLSY</sequence>
<dbReference type="AlphaFoldDB" id="A0A2R6XK84"/>